<reference evidence="7" key="1">
    <citation type="submission" date="2018-04" db="EMBL/GenBank/DDBJ databases">
        <title>Transcriptome of Schizaphis graminum biotype I.</title>
        <authorList>
            <person name="Scully E.D."/>
            <person name="Geib S.M."/>
            <person name="Palmer N.A."/>
            <person name="Koch K."/>
            <person name="Bradshaw J."/>
            <person name="Heng-Moss T."/>
            <person name="Sarath G."/>
        </authorList>
    </citation>
    <scope>NUCLEOTIDE SEQUENCE</scope>
</reference>
<feature type="transmembrane region" description="Helical" evidence="5">
    <location>
        <begin position="381"/>
        <end position="405"/>
    </location>
</feature>
<proteinExistence type="predicted"/>
<feature type="transmembrane region" description="Helical" evidence="5">
    <location>
        <begin position="161"/>
        <end position="182"/>
    </location>
</feature>
<dbReference type="SUPFAM" id="SSF103473">
    <property type="entry name" value="MFS general substrate transporter"/>
    <property type="match status" value="1"/>
</dbReference>
<gene>
    <name evidence="7" type="primary">Tret1_46</name>
    <name evidence="7" type="ORF">g.55988</name>
</gene>
<evidence type="ECO:0000256" key="4">
    <source>
        <dbReference type="ARBA" id="ARBA00023136"/>
    </source>
</evidence>
<dbReference type="InterPro" id="IPR005828">
    <property type="entry name" value="MFS_sugar_transport-like"/>
</dbReference>
<evidence type="ECO:0000259" key="6">
    <source>
        <dbReference type="PROSITE" id="PS50850"/>
    </source>
</evidence>
<accession>A0A2S2PRF3</accession>
<dbReference type="InterPro" id="IPR005829">
    <property type="entry name" value="Sugar_transporter_CS"/>
</dbReference>
<dbReference type="PROSITE" id="PS50850">
    <property type="entry name" value="MFS"/>
    <property type="match status" value="1"/>
</dbReference>
<evidence type="ECO:0000256" key="5">
    <source>
        <dbReference type="SAM" id="Phobius"/>
    </source>
</evidence>
<dbReference type="InterPro" id="IPR036259">
    <property type="entry name" value="MFS_trans_sf"/>
</dbReference>
<name>A0A2S2PRF3_SCHGA</name>
<feature type="transmembrane region" description="Helical" evidence="5">
    <location>
        <begin position="127"/>
        <end position="149"/>
    </location>
</feature>
<feature type="transmembrane region" description="Helical" evidence="5">
    <location>
        <begin position="73"/>
        <end position="94"/>
    </location>
</feature>
<evidence type="ECO:0000256" key="3">
    <source>
        <dbReference type="ARBA" id="ARBA00022989"/>
    </source>
</evidence>
<protein>
    <submittedName>
        <fullName evidence="7">Facilitated trehalose transporter Tret1</fullName>
    </submittedName>
</protein>
<feature type="transmembrane region" description="Helical" evidence="5">
    <location>
        <begin position="350"/>
        <end position="369"/>
    </location>
</feature>
<dbReference type="PANTHER" id="PTHR48021">
    <property type="match status" value="1"/>
</dbReference>
<dbReference type="PROSITE" id="PS00217">
    <property type="entry name" value="SUGAR_TRANSPORT_2"/>
    <property type="match status" value="1"/>
</dbReference>
<keyword evidence="2 5" id="KW-0812">Transmembrane</keyword>
<comment type="subcellular location">
    <subcellularLocation>
        <location evidence="1">Membrane</location>
        <topology evidence="1">Multi-pass membrane protein</topology>
    </subcellularLocation>
</comment>
<dbReference type="Gene3D" id="1.20.1250.20">
    <property type="entry name" value="MFS general substrate transporter like domains"/>
    <property type="match status" value="1"/>
</dbReference>
<dbReference type="EMBL" id="GGMR01018797">
    <property type="protein sequence ID" value="MBY31416.1"/>
    <property type="molecule type" value="Transcribed_RNA"/>
</dbReference>
<feature type="transmembrane region" description="Helical" evidence="5">
    <location>
        <begin position="321"/>
        <end position="343"/>
    </location>
</feature>
<sequence>MKWPIFLMKSNRNNFNYGINSTIAQIVALTTTYLFSMKVGIDMMTPTIIIGAVTDKRNNTGFNPLSDMSEEQISWIGSLIYLFPPVGSMVISFVQDRFGHRACMTVANVTHLLSVATLLLSDGPAGLYASSALMGFNAGFVTSFSLSYCGEVCEPKLRGTLTAVLNLFYFAGYLCITMLYAVTADWRLSVLYTAILSLINAVVLFKTPDSPMWLVSRGRTDEAKSTFSKLRGDAGEEKCAVEFRDMVHYASEINLKNLPTDGEKQKISSIKDSLYCFSEPETMKPLLLLIVMIFFTNLLSGIPYTPYLISVFDTFQVSFHPAWATTMYTAFSVAGNVLTICSINKLGKRFLALCTMATCSICYLSIGIIGNVLPSSPVTSWIKIVLFFMSTFFSSMGIMPIVWILMCEIFPMRSKNVGAGLSSATYFILSFLMTKFYLDLEMITGFYNTFVLFGALGLIGLVYLHFQLPETENKTLNEISEHFKSKNTKIDVQTSLQ</sequence>
<dbReference type="PANTHER" id="PTHR48021:SF39">
    <property type="entry name" value="MAJOR FACILITATOR SUPERFAMILY (MFS) PROFILE DOMAIN-CONTAINING PROTEIN"/>
    <property type="match status" value="1"/>
</dbReference>
<dbReference type="AlphaFoldDB" id="A0A2S2PRF3"/>
<feature type="transmembrane region" description="Helical" evidence="5">
    <location>
        <begin position="417"/>
        <end position="438"/>
    </location>
</feature>
<dbReference type="InterPro" id="IPR020846">
    <property type="entry name" value="MFS_dom"/>
</dbReference>
<evidence type="ECO:0000313" key="7">
    <source>
        <dbReference type="EMBL" id="MBY31416.1"/>
    </source>
</evidence>
<evidence type="ECO:0000256" key="2">
    <source>
        <dbReference type="ARBA" id="ARBA00022692"/>
    </source>
</evidence>
<organism evidence="7">
    <name type="scientific">Schizaphis graminum</name>
    <name type="common">Green bug aphid</name>
    <dbReference type="NCBI Taxonomy" id="13262"/>
    <lineage>
        <taxon>Eukaryota</taxon>
        <taxon>Metazoa</taxon>
        <taxon>Ecdysozoa</taxon>
        <taxon>Arthropoda</taxon>
        <taxon>Hexapoda</taxon>
        <taxon>Insecta</taxon>
        <taxon>Pterygota</taxon>
        <taxon>Neoptera</taxon>
        <taxon>Paraneoptera</taxon>
        <taxon>Hemiptera</taxon>
        <taxon>Sternorrhyncha</taxon>
        <taxon>Aphidomorpha</taxon>
        <taxon>Aphidoidea</taxon>
        <taxon>Aphididae</taxon>
        <taxon>Aphidini</taxon>
        <taxon>Schizaphis</taxon>
    </lineage>
</organism>
<keyword evidence="4 5" id="KW-0472">Membrane</keyword>
<feature type="transmembrane region" description="Helical" evidence="5">
    <location>
        <begin position="188"/>
        <end position="205"/>
    </location>
</feature>
<dbReference type="GO" id="GO:0022857">
    <property type="term" value="F:transmembrane transporter activity"/>
    <property type="evidence" value="ECO:0007669"/>
    <property type="project" value="InterPro"/>
</dbReference>
<dbReference type="GO" id="GO:0016020">
    <property type="term" value="C:membrane"/>
    <property type="evidence" value="ECO:0007669"/>
    <property type="project" value="UniProtKB-SubCell"/>
</dbReference>
<feature type="domain" description="Major facilitator superfamily (MFS) profile" evidence="6">
    <location>
        <begin position="24"/>
        <end position="472"/>
    </location>
</feature>
<dbReference type="InterPro" id="IPR050549">
    <property type="entry name" value="MFS_Trehalose_Transporter"/>
</dbReference>
<keyword evidence="3 5" id="KW-1133">Transmembrane helix</keyword>
<feature type="transmembrane region" description="Helical" evidence="5">
    <location>
        <begin position="101"/>
        <end position="121"/>
    </location>
</feature>
<feature type="transmembrane region" description="Helical" evidence="5">
    <location>
        <begin position="444"/>
        <end position="464"/>
    </location>
</feature>
<feature type="transmembrane region" description="Helical" evidence="5">
    <location>
        <begin position="15"/>
        <end position="35"/>
    </location>
</feature>
<dbReference type="Pfam" id="PF00083">
    <property type="entry name" value="Sugar_tr"/>
    <property type="match status" value="1"/>
</dbReference>
<evidence type="ECO:0000256" key="1">
    <source>
        <dbReference type="ARBA" id="ARBA00004141"/>
    </source>
</evidence>
<feature type="transmembrane region" description="Helical" evidence="5">
    <location>
        <begin position="286"/>
        <end position="309"/>
    </location>
</feature>